<feature type="compositionally biased region" description="Basic and acidic residues" evidence="1">
    <location>
        <begin position="1"/>
        <end position="12"/>
    </location>
</feature>
<keyword evidence="3" id="KW-1185">Reference proteome</keyword>
<feature type="region of interest" description="Disordered" evidence="1">
    <location>
        <begin position="1"/>
        <end position="43"/>
    </location>
</feature>
<feature type="non-terminal residue" evidence="2">
    <location>
        <position position="1"/>
    </location>
</feature>
<name>A0A3N6NQK8_9CYAN</name>
<evidence type="ECO:0000313" key="3">
    <source>
        <dbReference type="Proteomes" id="UP000269154"/>
    </source>
</evidence>
<accession>A0A3N6NQK8</accession>
<organism evidence="2 3">
    <name type="scientific">Okeania hirsuta</name>
    <dbReference type="NCBI Taxonomy" id="1458930"/>
    <lineage>
        <taxon>Bacteria</taxon>
        <taxon>Bacillati</taxon>
        <taxon>Cyanobacteriota</taxon>
        <taxon>Cyanophyceae</taxon>
        <taxon>Oscillatoriophycideae</taxon>
        <taxon>Oscillatoriales</taxon>
        <taxon>Microcoleaceae</taxon>
        <taxon>Okeania</taxon>
    </lineage>
</organism>
<reference evidence="2 3" key="1">
    <citation type="journal article" date="2018" name="ACS Chem. Biol.">
        <title>Ketoreductase domain dysfunction expands chemodiversity: malyngamide biosynthesis in the cyanobacterium Okeania hirsuta.</title>
        <authorList>
            <person name="Moss N.A."/>
            <person name="Leao T."/>
            <person name="Rankin M."/>
            <person name="McCullough T.M."/>
            <person name="Qu P."/>
            <person name="Korobeynikov A."/>
            <person name="Smith J.L."/>
            <person name="Gerwick L."/>
            <person name="Gerwick W.H."/>
        </authorList>
    </citation>
    <scope>NUCLEOTIDE SEQUENCE [LARGE SCALE GENOMIC DNA]</scope>
    <source>
        <strain evidence="2 3">PAB10Feb10-1</strain>
    </source>
</reference>
<gene>
    <name evidence="2" type="ORF">D5R40_34410</name>
</gene>
<dbReference type="AlphaFoldDB" id="A0A3N6NQK8"/>
<sequence length="85" mass="8967">LEDSVGEPKPDPEASDQTTVKEGSLEPTQAEGAGIQQIDPVPYTSKTGKDLSIQEAAFELKGEPIEGAGLVLLAPYLSPFLKKLS</sequence>
<dbReference type="RefSeq" id="WP_205127862.1">
    <property type="nucleotide sequence ID" value="NZ_CAWOLW010000563.1"/>
</dbReference>
<comment type="caution">
    <text evidence="2">The sequence shown here is derived from an EMBL/GenBank/DDBJ whole genome shotgun (WGS) entry which is preliminary data.</text>
</comment>
<proteinExistence type="predicted"/>
<dbReference type="Proteomes" id="UP000269154">
    <property type="component" value="Unassembled WGS sequence"/>
</dbReference>
<evidence type="ECO:0000256" key="1">
    <source>
        <dbReference type="SAM" id="MobiDB-lite"/>
    </source>
</evidence>
<evidence type="ECO:0000313" key="2">
    <source>
        <dbReference type="EMBL" id="RQH14301.1"/>
    </source>
</evidence>
<protein>
    <submittedName>
        <fullName evidence="2">Uncharacterized protein</fullName>
    </submittedName>
</protein>
<dbReference type="EMBL" id="RCBY01000605">
    <property type="protein sequence ID" value="RQH14301.1"/>
    <property type="molecule type" value="Genomic_DNA"/>
</dbReference>